<evidence type="ECO:0000313" key="2">
    <source>
        <dbReference type="Proteomes" id="UP000799770"/>
    </source>
</evidence>
<dbReference type="EMBL" id="ML977381">
    <property type="protein sequence ID" value="KAF2105439.1"/>
    <property type="molecule type" value="Genomic_DNA"/>
</dbReference>
<evidence type="ECO:0000313" key="1">
    <source>
        <dbReference type="EMBL" id="KAF2105439.1"/>
    </source>
</evidence>
<dbReference type="Proteomes" id="UP000799770">
    <property type="component" value="Unassembled WGS sequence"/>
</dbReference>
<reference evidence="1" key="1">
    <citation type="journal article" date="2020" name="Stud. Mycol.">
        <title>101 Dothideomycetes genomes: a test case for predicting lifestyles and emergence of pathogens.</title>
        <authorList>
            <person name="Haridas S."/>
            <person name="Albert R."/>
            <person name="Binder M."/>
            <person name="Bloem J."/>
            <person name="Labutti K."/>
            <person name="Salamov A."/>
            <person name="Andreopoulos B."/>
            <person name="Baker S."/>
            <person name="Barry K."/>
            <person name="Bills G."/>
            <person name="Bluhm B."/>
            <person name="Cannon C."/>
            <person name="Castanera R."/>
            <person name="Culley D."/>
            <person name="Daum C."/>
            <person name="Ezra D."/>
            <person name="Gonzalez J."/>
            <person name="Henrissat B."/>
            <person name="Kuo A."/>
            <person name="Liang C."/>
            <person name="Lipzen A."/>
            <person name="Lutzoni F."/>
            <person name="Magnuson J."/>
            <person name="Mondo S."/>
            <person name="Nolan M."/>
            <person name="Ohm R."/>
            <person name="Pangilinan J."/>
            <person name="Park H.-J."/>
            <person name="Ramirez L."/>
            <person name="Alfaro M."/>
            <person name="Sun H."/>
            <person name="Tritt A."/>
            <person name="Yoshinaga Y."/>
            <person name="Zwiers L.-H."/>
            <person name="Turgeon B."/>
            <person name="Goodwin S."/>
            <person name="Spatafora J."/>
            <person name="Crous P."/>
            <person name="Grigoriev I."/>
        </authorList>
    </citation>
    <scope>NUCLEOTIDE SEQUENCE</scope>
    <source>
        <strain evidence="1">CBS 627.86</strain>
    </source>
</reference>
<organism evidence="1 2">
    <name type="scientific">Lophiotrema nucula</name>
    <dbReference type="NCBI Taxonomy" id="690887"/>
    <lineage>
        <taxon>Eukaryota</taxon>
        <taxon>Fungi</taxon>
        <taxon>Dikarya</taxon>
        <taxon>Ascomycota</taxon>
        <taxon>Pezizomycotina</taxon>
        <taxon>Dothideomycetes</taxon>
        <taxon>Pleosporomycetidae</taxon>
        <taxon>Pleosporales</taxon>
        <taxon>Lophiotremataceae</taxon>
        <taxon>Lophiotrema</taxon>
    </lineage>
</organism>
<dbReference type="AlphaFoldDB" id="A0A6A5YDS8"/>
<name>A0A6A5YDS8_9PLEO</name>
<accession>A0A6A5YDS8</accession>
<proteinExistence type="predicted"/>
<sequence>MDGRTHPWKQICSLLGYSGSGFRDDTTYVKSIADGLPFRYSTTRHLLRDDRRGFCIKPAFGPGRILTNFLDADQMLLFHTTAHARKPFEVFSILKELHSFRHFSIRNESRKALDPALSHALRLHCAYKTLKSPTNPQSWVSLRGNSC</sequence>
<keyword evidence="2" id="KW-1185">Reference proteome</keyword>
<gene>
    <name evidence="1" type="ORF">BDV96DRAFT_374609</name>
</gene>
<protein>
    <submittedName>
        <fullName evidence="1">Uncharacterized protein</fullName>
    </submittedName>
</protein>